<dbReference type="Pfam" id="PF01297">
    <property type="entry name" value="ZnuA"/>
    <property type="match status" value="1"/>
</dbReference>
<dbReference type="PRINTS" id="PR00691">
    <property type="entry name" value="ADHESINB"/>
</dbReference>
<protein>
    <submittedName>
        <fullName evidence="7">Manganese/zinc/iron transport system substrate-binding protein</fullName>
    </submittedName>
</protein>
<dbReference type="PANTHER" id="PTHR42953:SF1">
    <property type="entry name" value="METAL-BINDING PROTEIN HI_0362-RELATED"/>
    <property type="match status" value="1"/>
</dbReference>
<dbReference type="Gene3D" id="3.40.50.1980">
    <property type="entry name" value="Nitrogenase molybdenum iron protein domain"/>
    <property type="match status" value="2"/>
</dbReference>
<feature type="signal peptide" evidence="6">
    <location>
        <begin position="1"/>
        <end position="21"/>
    </location>
</feature>
<gene>
    <name evidence="7" type="ORF">JOD17_000703</name>
</gene>
<comment type="similarity">
    <text evidence="5">Belongs to the bacterial solute-binding protein 9 family.</text>
</comment>
<dbReference type="InterPro" id="IPR006128">
    <property type="entry name" value="Lipoprotein_PsaA-like"/>
</dbReference>
<keyword evidence="3" id="KW-0479">Metal-binding</keyword>
<comment type="subcellular location">
    <subcellularLocation>
        <location evidence="1">Cell envelope</location>
    </subcellularLocation>
</comment>
<keyword evidence="8" id="KW-1185">Reference proteome</keyword>
<evidence type="ECO:0000256" key="3">
    <source>
        <dbReference type="ARBA" id="ARBA00022723"/>
    </source>
</evidence>
<dbReference type="EMBL" id="JAFBEC010000002">
    <property type="protein sequence ID" value="MBM7631611.1"/>
    <property type="molecule type" value="Genomic_DNA"/>
</dbReference>
<name>A0ABS2P9E4_9BACL</name>
<accession>A0ABS2P9E4</accession>
<evidence type="ECO:0000256" key="2">
    <source>
        <dbReference type="ARBA" id="ARBA00022448"/>
    </source>
</evidence>
<evidence type="ECO:0000256" key="6">
    <source>
        <dbReference type="SAM" id="SignalP"/>
    </source>
</evidence>
<dbReference type="SUPFAM" id="SSF53807">
    <property type="entry name" value="Helical backbone' metal receptor"/>
    <property type="match status" value="1"/>
</dbReference>
<keyword evidence="2 5" id="KW-0813">Transport</keyword>
<dbReference type="Proteomes" id="UP000741863">
    <property type="component" value="Unassembled WGS sequence"/>
</dbReference>
<evidence type="ECO:0000256" key="4">
    <source>
        <dbReference type="ARBA" id="ARBA00022729"/>
    </source>
</evidence>
<comment type="caution">
    <text evidence="7">The sequence shown here is derived from an EMBL/GenBank/DDBJ whole genome shotgun (WGS) entry which is preliminary data.</text>
</comment>
<feature type="chain" id="PRO_5046818633" evidence="6">
    <location>
        <begin position="22"/>
        <end position="312"/>
    </location>
</feature>
<dbReference type="InterPro" id="IPR050492">
    <property type="entry name" value="Bact_metal-bind_prot9"/>
</dbReference>
<dbReference type="PROSITE" id="PS51257">
    <property type="entry name" value="PROKAR_LIPOPROTEIN"/>
    <property type="match status" value="1"/>
</dbReference>
<evidence type="ECO:0000313" key="7">
    <source>
        <dbReference type="EMBL" id="MBM7631611.1"/>
    </source>
</evidence>
<evidence type="ECO:0000256" key="1">
    <source>
        <dbReference type="ARBA" id="ARBA00004196"/>
    </source>
</evidence>
<evidence type="ECO:0000256" key="5">
    <source>
        <dbReference type="RuleBase" id="RU003512"/>
    </source>
</evidence>
<dbReference type="RefSeq" id="WP_204695722.1">
    <property type="nucleotide sequence ID" value="NZ_JAFBEC010000002.1"/>
</dbReference>
<sequence length="312" mass="34070">MKKFGILFASIASLGIISACSSDEPGSSTDVDQDETVSVVSTIGQLNDIVENVGGEHVSAEGLMGPGVDPHSYNASQGDISRLDDADLVFFNALNLEANMEDILRQMGNDKPVYAVGEHVPEELIKQDEEETNMPDPHIWFDIDLWVYAVDAVKEGLIEVDPENEADYTANAEAYVAELRELQEWAYEEVDTIPEDQRVLVTAHDAFQYFGAAFDFDVLGLQGISTDAEYGLSDVQRVISEMVDRDIHAVFGETSVSDSSIEAVIQGANEQGHEVEHGGELYSDAMGETGSDEATYIGMYRSNISQIVDALQ</sequence>
<dbReference type="PANTHER" id="PTHR42953">
    <property type="entry name" value="HIGH-AFFINITY ZINC UPTAKE SYSTEM PROTEIN ZNUA-RELATED"/>
    <property type="match status" value="1"/>
</dbReference>
<proteinExistence type="inferred from homology"/>
<dbReference type="PRINTS" id="PR00690">
    <property type="entry name" value="ADHESNFAMILY"/>
</dbReference>
<dbReference type="InterPro" id="IPR006127">
    <property type="entry name" value="ZnuA-like"/>
</dbReference>
<organism evidence="7 8">
    <name type="scientific">Geomicrobium sediminis</name>
    <dbReference type="NCBI Taxonomy" id="1347788"/>
    <lineage>
        <taxon>Bacteria</taxon>
        <taxon>Bacillati</taxon>
        <taxon>Bacillota</taxon>
        <taxon>Bacilli</taxon>
        <taxon>Bacillales</taxon>
        <taxon>Geomicrobium</taxon>
    </lineage>
</organism>
<evidence type="ECO:0000313" key="8">
    <source>
        <dbReference type="Proteomes" id="UP000741863"/>
    </source>
</evidence>
<reference evidence="7 8" key="1">
    <citation type="submission" date="2021-01" db="EMBL/GenBank/DDBJ databases">
        <title>Genomic Encyclopedia of Type Strains, Phase IV (KMG-IV): sequencing the most valuable type-strain genomes for metagenomic binning, comparative biology and taxonomic classification.</title>
        <authorList>
            <person name="Goeker M."/>
        </authorList>
    </citation>
    <scope>NUCLEOTIDE SEQUENCE [LARGE SCALE GENOMIC DNA]</scope>
    <source>
        <strain evidence="7 8">DSM 25540</strain>
    </source>
</reference>
<dbReference type="InterPro" id="IPR006129">
    <property type="entry name" value="AdhesinB"/>
</dbReference>
<keyword evidence="4 6" id="KW-0732">Signal</keyword>